<accession>A0A857M9S2</accession>
<reference evidence="3" key="1">
    <citation type="journal article" date="2021" name="Nat. Microbiol.">
        <title>Cocultivation of an ultrasmall environmental parasitic bacterium with lytic ability against bacteria associated with wastewater foams.</title>
        <authorList>
            <person name="Batinovic S."/>
            <person name="Rose J.J.A."/>
            <person name="Ratcliffe J."/>
            <person name="Seviour R.J."/>
            <person name="Petrovski S."/>
        </authorList>
    </citation>
    <scope>NUCLEOTIDE SEQUENCE</scope>
    <source>
        <strain evidence="3">CON44</strain>
    </source>
</reference>
<dbReference type="InterPro" id="IPR005913">
    <property type="entry name" value="dTDP_dehydrorham_reduct"/>
</dbReference>
<dbReference type="GO" id="GO:0019305">
    <property type="term" value="P:dTDP-rhamnose biosynthetic process"/>
    <property type="evidence" value="ECO:0007669"/>
    <property type="project" value="UniProtKB-UniPathway"/>
</dbReference>
<sequence>MVTMTRRLFVTGAAGQLGTAVQQVASRGDAPLTVTPLTSADFDIADSESVRSALSGLSADDIVLNCVAYTDVDGAEEDHSGAHAVNVDGPAHLVRVTKEKGAWLIHISTDYVFSGTPPRVADVEGYEPGDVGPDDTPATVYGRTKLRGENVVLRGDPSSTIVRTAWLYTGGPDARDFVGTMRRLEAQRDAVNVVSDQTGSPTYARDLATGLLELAGRGRTAETTGSVLHATNAGRATWFELAAQVFAEIGADPARVHPCTTADFPRPAPRPAYSVLSGRSWAAAGLTPLRDWREALHEAIGEPGRG</sequence>
<dbReference type="AlphaFoldDB" id="A0A857M9S2"/>
<dbReference type="Gene3D" id="3.90.25.10">
    <property type="entry name" value="UDP-galactose 4-epimerase, domain 1"/>
    <property type="match status" value="1"/>
</dbReference>
<dbReference type="GO" id="GO:0008831">
    <property type="term" value="F:dTDP-4-dehydrorhamnose reductase activity"/>
    <property type="evidence" value="ECO:0007669"/>
    <property type="project" value="UniProtKB-EC"/>
</dbReference>
<gene>
    <name evidence="3" type="primary">rfbD</name>
    <name evidence="3" type="ORF">GII30_08205</name>
</gene>
<evidence type="ECO:0000313" key="3">
    <source>
        <dbReference type="EMBL" id="QHN39156.1"/>
    </source>
</evidence>
<comment type="similarity">
    <text evidence="1 2">Belongs to the dTDP-4-dehydrorhamnose reductase family.</text>
</comment>
<dbReference type="PANTHER" id="PTHR10491">
    <property type="entry name" value="DTDP-4-DEHYDRORHAMNOSE REDUCTASE"/>
    <property type="match status" value="1"/>
</dbReference>
<name>A0A857M9S2_9ACTN</name>
<dbReference type="CDD" id="cd05254">
    <property type="entry name" value="dTDP_HR_like_SDR_e"/>
    <property type="match status" value="1"/>
</dbReference>
<dbReference type="EC" id="1.1.1.133" evidence="2"/>
<comment type="pathway">
    <text evidence="2">Carbohydrate biosynthesis; dTDP-L-rhamnose biosynthesis.</text>
</comment>
<dbReference type="GO" id="GO:0005829">
    <property type="term" value="C:cytosol"/>
    <property type="evidence" value="ECO:0007669"/>
    <property type="project" value="TreeGrafter"/>
</dbReference>
<proteinExistence type="inferred from homology"/>
<dbReference type="InterPro" id="IPR036291">
    <property type="entry name" value="NAD(P)-bd_dom_sf"/>
</dbReference>
<evidence type="ECO:0000256" key="1">
    <source>
        <dbReference type="ARBA" id="ARBA00010944"/>
    </source>
</evidence>
<evidence type="ECO:0000256" key="2">
    <source>
        <dbReference type="RuleBase" id="RU364082"/>
    </source>
</evidence>
<dbReference type="Gene3D" id="3.40.50.720">
    <property type="entry name" value="NAD(P)-binding Rossmann-like Domain"/>
    <property type="match status" value="1"/>
</dbReference>
<dbReference type="InterPro" id="IPR029903">
    <property type="entry name" value="RmlD-like-bd"/>
</dbReference>
<dbReference type="Pfam" id="PF04321">
    <property type="entry name" value="RmlD_sub_bind"/>
    <property type="match status" value="1"/>
</dbReference>
<dbReference type="PANTHER" id="PTHR10491:SF4">
    <property type="entry name" value="METHIONINE ADENOSYLTRANSFERASE 2 SUBUNIT BETA"/>
    <property type="match status" value="1"/>
</dbReference>
<organism evidence="3">
    <name type="scientific">Gordonia amarae</name>
    <dbReference type="NCBI Taxonomy" id="36821"/>
    <lineage>
        <taxon>Bacteria</taxon>
        <taxon>Bacillati</taxon>
        <taxon>Actinomycetota</taxon>
        <taxon>Actinomycetes</taxon>
        <taxon>Mycobacteriales</taxon>
        <taxon>Gordoniaceae</taxon>
        <taxon>Gordonia</taxon>
    </lineage>
</organism>
<protein>
    <recommendedName>
        <fullName evidence="2">dTDP-4-dehydrorhamnose reductase</fullName>
        <ecNumber evidence="2">1.1.1.133</ecNumber>
    </recommendedName>
</protein>
<dbReference type="EMBL" id="CP045810">
    <property type="protein sequence ID" value="QHN39156.1"/>
    <property type="molecule type" value="Genomic_DNA"/>
</dbReference>
<keyword evidence="2 3" id="KW-0560">Oxidoreductase</keyword>
<keyword evidence="2" id="KW-0521">NADP</keyword>
<dbReference type="SUPFAM" id="SSF51735">
    <property type="entry name" value="NAD(P)-binding Rossmann-fold domains"/>
    <property type="match status" value="1"/>
</dbReference>
<comment type="function">
    <text evidence="2">Catalyzes the reduction of dTDP-6-deoxy-L-lyxo-4-hexulose to yield dTDP-L-rhamnose.</text>
</comment>
<dbReference type="NCBIfam" id="TIGR01214">
    <property type="entry name" value="rmlD"/>
    <property type="match status" value="1"/>
</dbReference>
<dbReference type="UniPathway" id="UPA00124"/>
<dbReference type="RefSeq" id="WP_005188574.1">
    <property type="nucleotide sequence ID" value="NZ_CP045804.1"/>
</dbReference>